<feature type="domain" description="Polysaccharide pyruvyl transferase" evidence="1">
    <location>
        <begin position="14"/>
        <end position="298"/>
    </location>
</feature>
<name>G8DU98_STRSU</name>
<dbReference type="PANTHER" id="PTHR36836:SF1">
    <property type="entry name" value="COLANIC ACID BIOSYNTHESIS PROTEIN WCAK"/>
    <property type="match status" value="1"/>
</dbReference>
<dbReference type="Pfam" id="PF04230">
    <property type="entry name" value="PS_pyruv_trans"/>
    <property type="match status" value="1"/>
</dbReference>
<protein>
    <submittedName>
        <fullName evidence="2">Cps23K</fullName>
    </submittedName>
    <submittedName>
        <fullName evidence="3">Polysaccharide pyruvyl transferase</fullName>
    </submittedName>
</protein>
<reference evidence="2" key="1">
    <citation type="journal article" date="2011" name="FEMS Microbiol. Lett.">
        <title>Genetic analysis of the capsular polysaccharide synthesis locus in 15 Streptococcus suis serotypes.</title>
        <authorList>
            <person name="Wang K."/>
            <person name="Fan W."/>
            <person name="Cai L."/>
            <person name="Huang B."/>
            <person name="Lu C."/>
        </authorList>
    </citation>
    <scope>NUCLEOTIDE SEQUENCE</scope>
    <source>
        <strain evidence="2">89-2479</strain>
    </source>
</reference>
<dbReference type="RefSeq" id="WP_024394519.1">
    <property type="nucleotide sequence ID" value="NZ_CP134472.1"/>
</dbReference>
<keyword evidence="3" id="KW-0808">Transferase</keyword>
<dbReference type="EMBL" id="BR001010">
    <property type="protein sequence ID" value="FAA01067.1"/>
    <property type="molecule type" value="Genomic_DNA"/>
</dbReference>
<dbReference type="AlphaFoldDB" id="G8DU98"/>
<evidence type="ECO:0000313" key="2">
    <source>
        <dbReference type="EMBL" id="AEH57599.1"/>
    </source>
</evidence>
<dbReference type="PANTHER" id="PTHR36836">
    <property type="entry name" value="COLANIC ACID BIOSYNTHESIS PROTEIN WCAK"/>
    <property type="match status" value="1"/>
</dbReference>
<organism evidence="2">
    <name type="scientific">Streptococcus suis</name>
    <dbReference type="NCBI Taxonomy" id="1307"/>
    <lineage>
        <taxon>Bacteria</taxon>
        <taxon>Bacillati</taxon>
        <taxon>Bacillota</taxon>
        <taxon>Bacilli</taxon>
        <taxon>Lactobacillales</taxon>
        <taxon>Streptococcaceae</taxon>
        <taxon>Streptococcus</taxon>
    </lineage>
</organism>
<dbReference type="EMBL" id="JF273655">
    <property type="protein sequence ID" value="AEH57599.1"/>
    <property type="molecule type" value="Genomic_DNA"/>
</dbReference>
<sequence>MRRILLINQFNSDNLGDKLLSNMISEYLEKKNFTVDKVGYALEKEQQIVYNDTQKLSSYRTFKNRVPDFVKFHLQFKRNLKRMVSRIDLTNYSGIIIGGGQLIKHKTVFSYCFRFWSGIAQKNNIPLFIYGVGVDSGLSEKEIKRYSKGIDYASFINCRDLESKELFRELFHVDAVITPDVAFGLSVNRIEKEKLMIVMPYNFETAKYSFDYEMTEEDYYADLFAKVKEYSLKNYKIVLSSTTTSDARTSLSFKVYLEKRGIEAVIYEAKAIDDLIQLFSRSEIILTGRMHAMIMGLCTDNKIIPILVSDKIRVFEQEYLNDDYDYEQIKKQSNQGLEQLINALQVEK</sequence>
<evidence type="ECO:0000313" key="3">
    <source>
        <dbReference type="EMBL" id="FAA01067.1"/>
    </source>
</evidence>
<dbReference type="GO" id="GO:0016740">
    <property type="term" value="F:transferase activity"/>
    <property type="evidence" value="ECO:0007669"/>
    <property type="project" value="UniProtKB-KW"/>
</dbReference>
<reference evidence="3" key="2">
    <citation type="journal article" date="2013" name="Appl. Environ. Microbiol.">
        <title>Genetic analysis of capsular polysaccharide synthesis gene clusters from all serotypes of Streptococcus suis: potential mechanisms for generation of capsular variation.</title>
        <authorList>
            <person name="Okura M."/>
            <person name="Takamatsu D."/>
            <person name="Maruyama F."/>
            <person name="Nozawa T."/>
            <person name="Nakagawa I."/>
            <person name="Osaki M."/>
            <person name="Sekizaki T."/>
            <person name="Gottschalk M."/>
            <person name="Kumagai Y."/>
            <person name="Hamada S."/>
        </authorList>
    </citation>
    <scope>NUCLEOTIDE SEQUENCE</scope>
    <source>
        <strain evidence="3">89-2479</strain>
    </source>
</reference>
<evidence type="ECO:0000259" key="1">
    <source>
        <dbReference type="Pfam" id="PF04230"/>
    </source>
</evidence>
<gene>
    <name evidence="2" type="primary">cps23K</name>
</gene>
<accession>G8DU98</accession>
<proteinExistence type="predicted"/>
<dbReference type="InterPro" id="IPR007345">
    <property type="entry name" value="Polysacch_pyruvyl_Trfase"/>
</dbReference>